<comment type="caution">
    <text evidence="9">The sequence shown here is derived from an EMBL/GenBank/DDBJ whole genome shotgun (WGS) entry which is preliminary data.</text>
</comment>
<dbReference type="AlphaFoldDB" id="A0A9X8HM39"/>
<protein>
    <submittedName>
        <fullName evidence="9">MFS family arabinose efflux permease</fullName>
    </submittedName>
</protein>
<keyword evidence="4 7" id="KW-0812">Transmembrane</keyword>
<dbReference type="FunFam" id="1.20.1250.20:FF:000001">
    <property type="entry name" value="Dicarboxylate MFS transporter"/>
    <property type="match status" value="1"/>
</dbReference>
<feature type="transmembrane region" description="Helical" evidence="7">
    <location>
        <begin position="289"/>
        <end position="307"/>
    </location>
</feature>
<dbReference type="RefSeq" id="WP_054914613.1">
    <property type="nucleotide sequence ID" value="NZ_RJUR01000011.1"/>
</dbReference>
<dbReference type="InterPro" id="IPR005829">
    <property type="entry name" value="Sugar_transporter_CS"/>
</dbReference>
<feature type="transmembrane region" description="Helical" evidence="7">
    <location>
        <begin position="24"/>
        <end position="50"/>
    </location>
</feature>
<feature type="transmembrane region" description="Helical" evidence="7">
    <location>
        <begin position="251"/>
        <end position="269"/>
    </location>
</feature>
<sequence length="558" mass="60340">MATIDSTSTGSAPRRGITKEERKVIFASSLGTVFEWYDFYLYGSLAAIIAKHFFAGVNETTAFIFALLAFAAGFAVRPFGAIVFGRLGDMIGRKHTFLITIVIMGVSTAVVGLLPSYSSIGVAAPVILITLRLLQGLALGGEYGGAATYVAEHAPPGKRGFFTSWIQTTATLGLFLSLLVILACRTVLGTEAFEAWGWRIPFLLSILLLIVSVYIRLQLSESPVFNRMKAEGKASRAPLTESFARWDNLKVVIMSLLGGTAGQAVVWYTGQFYALFFLLQTLKIDPQTANLLIAGSLLIGTPFFVIFGSLSDRIGRKGIIMAGCILAALTYFPIFHALTQYGNPDVFSAQARNPVTVVADPAQCSFQFDPVGKARFTSSCDVAKSVLAKRAIPYVNEKAEPGSVAQVRIGSTVVPSFDGSRLPAADFKTQNDAFAATLGAALKDAGYPEKADPNKTNYPMVLLLLTILVIYVTMVYGPIAAWLVELFPARIRYTSMSLPYHIGNGWFGGFLPTVAFAMVAATGDIYYGLWYPIVIAVMTAILGTFFLPETKDRDINHS</sequence>
<comment type="subcellular location">
    <subcellularLocation>
        <location evidence="1">Cell membrane</location>
        <topology evidence="1">Multi-pass membrane protein</topology>
    </subcellularLocation>
</comment>
<dbReference type="Pfam" id="PF00083">
    <property type="entry name" value="Sugar_tr"/>
    <property type="match status" value="2"/>
</dbReference>
<dbReference type="InterPro" id="IPR005828">
    <property type="entry name" value="MFS_sugar_transport-like"/>
</dbReference>
<evidence type="ECO:0000256" key="5">
    <source>
        <dbReference type="ARBA" id="ARBA00022989"/>
    </source>
</evidence>
<reference evidence="9 10" key="1">
    <citation type="submission" date="2018-11" db="EMBL/GenBank/DDBJ databases">
        <title>Genomic analyses of the natural microbiome of Caenorhabditis elegans.</title>
        <authorList>
            <person name="Samuel B."/>
        </authorList>
    </citation>
    <scope>NUCLEOTIDE SEQUENCE [LARGE SCALE GENOMIC DNA]</scope>
    <source>
        <strain evidence="9 10">BIGb0473</strain>
    </source>
</reference>
<feature type="transmembrane region" description="Helical" evidence="7">
    <location>
        <begin position="460"/>
        <end position="484"/>
    </location>
</feature>
<feature type="transmembrane region" description="Helical" evidence="7">
    <location>
        <begin position="161"/>
        <end position="188"/>
    </location>
</feature>
<dbReference type="GO" id="GO:0022857">
    <property type="term" value="F:transmembrane transporter activity"/>
    <property type="evidence" value="ECO:0007669"/>
    <property type="project" value="InterPro"/>
</dbReference>
<evidence type="ECO:0000256" key="6">
    <source>
        <dbReference type="ARBA" id="ARBA00023136"/>
    </source>
</evidence>
<evidence type="ECO:0000256" key="7">
    <source>
        <dbReference type="SAM" id="Phobius"/>
    </source>
</evidence>
<keyword evidence="3" id="KW-1003">Cell membrane</keyword>
<dbReference type="PROSITE" id="PS50850">
    <property type="entry name" value="MFS"/>
    <property type="match status" value="1"/>
</dbReference>
<evidence type="ECO:0000313" key="10">
    <source>
        <dbReference type="Proteomes" id="UP000269115"/>
    </source>
</evidence>
<dbReference type="InterPro" id="IPR020846">
    <property type="entry name" value="MFS_dom"/>
</dbReference>
<dbReference type="SUPFAM" id="SSF103473">
    <property type="entry name" value="MFS general substrate transporter"/>
    <property type="match status" value="2"/>
</dbReference>
<keyword evidence="6 7" id="KW-0472">Membrane</keyword>
<feature type="domain" description="Major facilitator superfamily (MFS) profile" evidence="8">
    <location>
        <begin position="24"/>
        <end position="551"/>
    </location>
</feature>
<dbReference type="Gene3D" id="1.20.1250.20">
    <property type="entry name" value="MFS general substrate transporter like domains"/>
    <property type="match status" value="2"/>
</dbReference>
<evidence type="ECO:0000259" key="8">
    <source>
        <dbReference type="PROSITE" id="PS50850"/>
    </source>
</evidence>
<feature type="transmembrane region" description="Helical" evidence="7">
    <location>
        <begin position="62"/>
        <end position="84"/>
    </location>
</feature>
<organism evidence="9 10">
    <name type="scientific">Pseudomonas putida</name>
    <name type="common">Arthrobacter siderocapsulatus</name>
    <dbReference type="NCBI Taxonomy" id="303"/>
    <lineage>
        <taxon>Bacteria</taxon>
        <taxon>Pseudomonadati</taxon>
        <taxon>Pseudomonadota</taxon>
        <taxon>Gammaproteobacteria</taxon>
        <taxon>Pseudomonadales</taxon>
        <taxon>Pseudomonadaceae</taxon>
        <taxon>Pseudomonas</taxon>
    </lineage>
</organism>
<gene>
    <name evidence="9" type="ORF">EDF85_1271</name>
</gene>
<feature type="transmembrane region" description="Helical" evidence="7">
    <location>
        <begin position="96"/>
        <end position="114"/>
    </location>
</feature>
<name>A0A9X8HM39_PSEPU</name>
<feature type="transmembrane region" description="Helical" evidence="7">
    <location>
        <begin position="529"/>
        <end position="547"/>
    </location>
</feature>
<evidence type="ECO:0000313" key="9">
    <source>
        <dbReference type="EMBL" id="ROQ53508.1"/>
    </source>
</evidence>
<dbReference type="PANTHER" id="PTHR43045:SF7">
    <property type="entry name" value="MAJOR FACILITATOR SUPERFAMILY TRANSPORTER"/>
    <property type="match status" value="1"/>
</dbReference>
<keyword evidence="5 7" id="KW-1133">Transmembrane helix</keyword>
<evidence type="ECO:0000256" key="3">
    <source>
        <dbReference type="ARBA" id="ARBA00022475"/>
    </source>
</evidence>
<accession>A0A9X8HM39</accession>
<dbReference type="GO" id="GO:0005886">
    <property type="term" value="C:plasma membrane"/>
    <property type="evidence" value="ECO:0007669"/>
    <property type="project" value="UniProtKB-SubCell"/>
</dbReference>
<dbReference type="PROSITE" id="PS00217">
    <property type="entry name" value="SUGAR_TRANSPORT_2"/>
    <property type="match status" value="1"/>
</dbReference>
<keyword evidence="2" id="KW-0813">Transport</keyword>
<evidence type="ECO:0000256" key="1">
    <source>
        <dbReference type="ARBA" id="ARBA00004651"/>
    </source>
</evidence>
<dbReference type="InterPro" id="IPR036259">
    <property type="entry name" value="MFS_trans_sf"/>
</dbReference>
<feature type="transmembrane region" description="Helical" evidence="7">
    <location>
        <begin position="200"/>
        <end position="219"/>
    </location>
</feature>
<dbReference type="Proteomes" id="UP000269115">
    <property type="component" value="Unassembled WGS sequence"/>
</dbReference>
<feature type="transmembrane region" description="Helical" evidence="7">
    <location>
        <begin position="505"/>
        <end position="523"/>
    </location>
</feature>
<dbReference type="PANTHER" id="PTHR43045">
    <property type="entry name" value="SHIKIMATE TRANSPORTER"/>
    <property type="match status" value="1"/>
</dbReference>
<evidence type="ECO:0000256" key="4">
    <source>
        <dbReference type="ARBA" id="ARBA00022692"/>
    </source>
</evidence>
<feature type="transmembrane region" description="Helical" evidence="7">
    <location>
        <begin position="120"/>
        <end position="140"/>
    </location>
</feature>
<feature type="transmembrane region" description="Helical" evidence="7">
    <location>
        <begin position="319"/>
        <end position="338"/>
    </location>
</feature>
<dbReference type="GeneID" id="87481362"/>
<evidence type="ECO:0000256" key="2">
    <source>
        <dbReference type="ARBA" id="ARBA00022448"/>
    </source>
</evidence>
<proteinExistence type="predicted"/>
<dbReference type="EMBL" id="RJUR01000011">
    <property type="protein sequence ID" value="ROQ53508.1"/>
    <property type="molecule type" value="Genomic_DNA"/>
</dbReference>